<dbReference type="EMBL" id="JAODUO010001042">
    <property type="protein sequence ID" value="KAK2171660.1"/>
    <property type="molecule type" value="Genomic_DNA"/>
</dbReference>
<feature type="domain" description="Mucin-4-like C8-3" evidence="4">
    <location>
        <begin position="79"/>
        <end position="103"/>
    </location>
</feature>
<dbReference type="PANTHER" id="PTHR13802:SF52">
    <property type="entry name" value="MUCIN-4"/>
    <property type="match status" value="1"/>
</dbReference>
<keyword evidence="6" id="KW-1185">Reference proteome</keyword>
<dbReference type="InterPro" id="IPR051495">
    <property type="entry name" value="Epithelial_Barrier/Signaling"/>
</dbReference>
<gene>
    <name evidence="5" type="ORF">NP493_1037g00034</name>
</gene>
<accession>A0AAD9KJ34</accession>
<comment type="subcellular location">
    <subcellularLocation>
        <location evidence="1">Membrane</location>
    </subcellularLocation>
</comment>
<evidence type="ECO:0000313" key="6">
    <source>
        <dbReference type="Proteomes" id="UP001209878"/>
    </source>
</evidence>
<evidence type="ECO:0000256" key="3">
    <source>
        <dbReference type="ARBA" id="ARBA00023157"/>
    </source>
</evidence>
<dbReference type="Pfam" id="PF23263">
    <property type="entry name" value="C8-3_MUC4"/>
    <property type="match status" value="1"/>
</dbReference>
<dbReference type="InterPro" id="IPR056619">
    <property type="entry name" value="C8-3_MUC4"/>
</dbReference>
<proteinExistence type="predicted"/>
<dbReference type="AlphaFoldDB" id="A0AAD9KJ34"/>
<protein>
    <recommendedName>
        <fullName evidence="4">Mucin-4-like C8-3 domain-containing protein</fullName>
    </recommendedName>
</protein>
<dbReference type="GO" id="GO:0016020">
    <property type="term" value="C:membrane"/>
    <property type="evidence" value="ECO:0007669"/>
    <property type="project" value="UniProtKB-SubCell"/>
</dbReference>
<evidence type="ECO:0000313" key="5">
    <source>
        <dbReference type="EMBL" id="KAK2171660.1"/>
    </source>
</evidence>
<keyword evidence="3" id="KW-1015">Disulfide bond</keyword>
<evidence type="ECO:0000259" key="4">
    <source>
        <dbReference type="Pfam" id="PF23263"/>
    </source>
</evidence>
<dbReference type="Proteomes" id="UP001209878">
    <property type="component" value="Unassembled WGS sequence"/>
</dbReference>
<comment type="caution">
    <text evidence="5">The sequence shown here is derived from an EMBL/GenBank/DDBJ whole genome shotgun (WGS) entry which is preliminary data.</text>
</comment>
<organism evidence="5 6">
    <name type="scientific">Ridgeia piscesae</name>
    <name type="common">Tubeworm</name>
    <dbReference type="NCBI Taxonomy" id="27915"/>
    <lineage>
        <taxon>Eukaryota</taxon>
        <taxon>Metazoa</taxon>
        <taxon>Spiralia</taxon>
        <taxon>Lophotrochozoa</taxon>
        <taxon>Annelida</taxon>
        <taxon>Polychaeta</taxon>
        <taxon>Sedentaria</taxon>
        <taxon>Canalipalpata</taxon>
        <taxon>Sabellida</taxon>
        <taxon>Siboglinidae</taxon>
        <taxon>Ridgeia</taxon>
    </lineage>
</organism>
<name>A0AAD9KJ34_RIDPI</name>
<sequence>MGRFNNDPADDLQPANGGELLSANASSERDIFTIFGQSWRIKRADSIFKYIDGTSFEHFDRSSFEPIFLQEVLGNMTVSQRQEAATKCKGNHECIFDYAITGKMTYLFGMLSTCKYDFAHTSF</sequence>
<keyword evidence="2" id="KW-0472">Membrane</keyword>
<dbReference type="PANTHER" id="PTHR13802">
    <property type="entry name" value="MUCIN 4-RELATED"/>
    <property type="match status" value="1"/>
</dbReference>
<reference evidence="5" key="1">
    <citation type="journal article" date="2023" name="Mol. Biol. Evol.">
        <title>Third-Generation Sequencing Reveals the Adaptive Role of the Epigenome in Three Deep-Sea Polychaetes.</title>
        <authorList>
            <person name="Perez M."/>
            <person name="Aroh O."/>
            <person name="Sun Y."/>
            <person name="Lan Y."/>
            <person name="Juniper S.K."/>
            <person name="Young C.R."/>
            <person name="Angers B."/>
            <person name="Qian P.Y."/>
        </authorList>
    </citation>
    <scope>NUCLEOTIDE SEQUENCE</scope>
    <source>
        <strain evidence="5">R07B-5</strain>
    </source>
</reference>
<evidence type="ECO:0000256" key="1">
    <source>
        <dbReference type="ARBA" id="ARBA00004370"/>
    </source>
</evidence>
<evidence type="ECO:0000256" key="2">
    <source>
        <dbReference type="ARBA" id="ARBA00023136"/>
    </source>
</evidence>